<gene>
    <name evidence="1" type="ORF">QVD17_30250</name>
</gene>
<dbReference type="Proteomes" id="UP001229421">
    <property type="component" value="Unassembled WGS sequence"/>
</dbReference>
<keyword evidence="2" id="KW-1185">Reference proteome</keyword>
<protein>
    <submittedName>
        <fullName evidence="1">Uncharacterized protein</fullName>
    </submittedName>
</protein>
<evidence type="ECO:0000313" key="1">
    <source>
        <dbReference type="EMBL" id="KAK1414504.1"/>
    </source>
</evidence>
<dbReference type="EMBL" id="JAUHHV010000008">
    <property type="protein sequence ID" value="KAK1414504.1"/>
    <property type="molecule type" value="Genomic_DNA"/>
</dbReference>
<accession>A0AAD8K169</accession>
<evidence type="ECO:0000313" key="2">
    <source>
        <dbReference type="Proteomes" id="UP001229421"/>
    </source>
</evidence>
<name>A0AAD8K169_TARER</name>
<proteinExistence type="predicted"/>
<comment type="caution">
    <text evidence="1">The sequence shown here is derived from an EMBL/GenBank/DDBJ whole genome shotgun (WGS) entry which is preliminary data.</text>
</comment>
<sequence length="99" mass="11305">MASMMSSSPNIYNHIYNNNNNNSAGYFESIKLKTITLNRLLSPVNLIFEEKQLRRRGTKSNSKVGTKSNSKEVILRSGELAVLCAIFHFSRYFSISKHF</sequence>
<dbReference type="AlphaFoldDB" id="A0AAD8K169"/>
<organism evidence="1 2">
    <name type="scientific">Tagetes erecta</name>
    <name type="common">African marigold</name>
    <dbReference type="NCBI Taxonomy" id="13708"/>
    <lineage>
        <taxon>Eukaryota</taxon>
        <taxon>Viridiplantae</taxon>
        <taxon>Streptophyta</taxon>
        <taxon>Embryophyta</taxon>
        <taxon>Tracheophyta</taxon>
        <taxon>Spermatophyta</taxon>
        <taxon>Magnoliopsida</taxon>
        <taxon>eudicotyledons</taxon>
        <taxon>Gunneridae</taxon>
        <taxon>Pentapetalae</taxon>
        <taxon>asterids</taxon>
        <taxon>campanulids</taxon>
        <taxon>Asterales</taxon>
        <taxon>Asteraceae</taxon>
        <taxon>Asteroideae</taxon>
        <taxon>Heliantheae alliance</taxon>
        <taxon>Tageteae</taxon>
        <taxon>Tagetes</taxon>
    </lineage>
</organism>
<reference evidence="1" key="1">
    <citation type="journal article" date="2023" name="bioRxiv">
        <title>Improved chromosome-level genome assembly for marigold (Tagetes erecta).</title>
        <authorList>
            <person name="Jiang F."/>
            <person name="Yuan L."/>
            <person name="Wang S."/>
            <person name="Wang H."/>
            <person name="Xu D."/>
            <person name="Wang A."/>
            <person name="Fan W."/>
        </authorList>
    </citation>
    <scope>NUCLEOTIDE SEQUENCE</scope>
    <source>
        <strain evidence="1">WSJ</strain>
        <tissue evidence="1">Leaf</tissue>
    </source>
</reference>